<evidence type="ECO:0000256" key="8">
    <source>
        <dbReference type="RuleBase" id="RU362091"/>
    </source>
</evidence>
<comment type="subcellular location">
    <subcellularLocation>
        <location evidence="1">Membrane</location>
        <topology evidence="1">Multi-pass membrane protein</topology>
    </subcellularLocation>
</comment>
<proteinExistence type="inferred from homology"/>
<dbReference type="InterPro" id="IPR050277">
    <property type="entry name" value="Sodium:Solute_Symporter"/>
</dbReference>
<keyword evidence="4 9" id="KW-0812">Transmembrane</keyword>
<evidence type="ECO:0000313" key="11">
    <source>
        <dbReference type="Proteomes" id="UP000325302"/>
    </source>
</evidence>
<dbReference type="InterPro" id="IPR038377">
    <property type="entry name" value="Na/Glc_symporter_sf"/>
</dbReference>
<name>A0A5A9W993_9GAMM</name>
<keyword evidence="6 9" id="KW-1133">Transmembrane helix</keyword>
<dbReference type="Proteomes" id="UP000325302">
    <property type="component" value="Unassembled WGS sequence"/>
</dbReference>
<organism evidence="10 11">
    <name type="scientific">Nitrincola tapanii</name>
    <dbReference type="NCBI Taxonomy" id="1708751"/>
    <lineage>
        <taxon>Bacteria</taxon>
        <taxon>Pseudomonadati</taxon>
        <taxon>Pseudomonadota</taxon>
        <taxon>Gammaproteobacteria</taxon>
        <taxon>Oceanospirillales</taxon>
        <taxon>Oceanospirillaceae</taxon>
        <taxon>Nitrincola</taxon>
    </lineage>
</organism>
<evidence type="ECO:0000256" key="1">
    <source>
        <dbReference type="ARBA" id="ARBA00004141"/>
    </source>
</evidence>
<protein>
    <recommendedName>
        <fullName evidence="12">Sodium:solute symporter</fullName>
    </recommendedName>
</protein>
<keyword evidence="11" id="KW-1185">Reference proteome</keyword>
<feature type="transmembrane region" description="Helical" evidence="9">
    <location>
        <begin position="475"/>
        <end position="494"/>
    </location>
</feature>
<feature type="transmembrane region" description="Helical" evidence="9">
    <location>
        <begin position="79"/>
        <end position="102"/>
    </location>
</feature>
<comment type="caution">
    <text evidence="10">The sequence shown here is derived from an EMBL/GenBank/DDBJ whole genome shotgun (WGS) entry which is preliminary data.</text>
</comment>
<dbReference type="EMBL" id="SMRS01000001">
    <property type="protein sequence ID" value="KAA0876609.1"/>
    <property type="molecule type" value="Genomic_DNA"/>
</dbReference>
<feature type="transmembrane region" description="Helical" evidence="9">
    <location>
        <begin position="215"/>
        <end position="237"/>
    </location>
</feature>
<feature type="transmembrane region" description="Helical" evidence="9">
    <location>
        <begin position="447"/>
        <end position="468"/>
    </location>
</feature>
<keyword evidence="3" id="KW-0813">Transport</keyword>
<sequence length="538" mass="59493">MSAVHNAFSTRALGMASAADWLSAASVLALVGLMSHWPRDASLFIFAWLIGYLLLAVWFAPHLRAPGQMTISGVLREHFASRALGLCSLLAVLLITFIYLVAQLRGLGILFSRYLELPRTAGIWVGVLLLGFYTLFGQVKGFALPRILQYGFILTAMLLAVLFISEQLNGHFLSLGVFLPQALAGVDHSLLSLFQQLQAEEASVWFIGQWSWVESVLVFLALVAGTLVLPHASLRFFNMPNSQVARKTAAWALFWIALLYSLIPFLAIMAEWQLRQVTEQEQNIERTQMPVPPSLLAWEQSGFVRWLDPLPVVQELPSDLEIALSEEAHKQALAAALLTELDLEQVPPQPKLYIDRDILLLAAPEMAQISAWVIAWLAAAVLLASLSNAATMLNLVSTTLARETVMAWRKRPLSIRRESMLARWVLCGVLLLAAWVAFYPVGSLLDWVALAFALAAAALFPPVLIRVLGWQVAKTWVVALVSVSLVITLGYGLWDFVEPQALSLPVLAFAALVMLTHLGLYRIVRRGFFPAEKIPSEQ</sequence>
<feature type="transmembrane region" description="Helical" evidence="9">
    <location>
        <begin position="421"/>
        <end position="441"/>
    </location>
</feature>
<dbReference type="GO" id="GO:0015293">
    <property type="term" value="F:symporter activity"/>
    <property type="evidence" value="ECO:0007669"/>
    <property type="project" value="UniProtKB-KW"/>
</dbReference>
<feature type="transmembrane region" description="Helical" evidence="9">
    <location>
        <begin position="506"/>
        <end position="524"/>
    </location>
</feature>
<keyword evidence="7 9" id="KW-0472">Membrane</keyword>
<dbReference type="PANTHER" id="PTHR48086:SF5">
    <property type="entry name" value="NA(+):SOLUTE SYMPORTER (SSF FAMILY)"/>
    <property type="match status" value="1"/>
</dbReference>
<evidence type="ECO:0008006" key="12">
    <source>
        <dbReference type="Google" id="ProtNLM"/>
    </source>
</evidence>
<evidence type="ECO:0000256" key="4">
    <source>
        <dbReference type="ARBA" id="ARBA00022692"/>
    </source>
</evidence>
<evidence type="ECO:0000256" key="3">
    <source>
        <dbReference type="ARBA" id="ARBA00022448"/>
    </source>
</evidence>
<feature type="transmembrane region" description="Helical" evidence="9">
    <location>
        <begin position="249"/>
        <end position="270"/>
    </location>
</feature>
<feature type="transmembrane region" description="Helical" evidence="9">
    <location>
        <begin position="41"/>
        <end position="59"/>
    </location>
</feature>
<evidence type="ECO:0000256" key="2">
    <source>
        <dbReference type="ARBA" id="ARBA00006434"/>
    </source>
</evidence>
<dbReference type="InterPro" id="IPR001734">
    <property type="entry name" value="Na/solute_symporter"/>
</dbReference>
<dbReference type="AlphaFoldDB" id="A0A5A9W993"/>
<feature type="transmembrane region" description="Helical" evidence="9">
    <location>
        <begin position="114"/>
        <end position="135"/>
    </location>
</feature>
<feature type="transmembrane region" description="Helical" evidence="9">
    <location>
        <begin position="12"/>
        <end position="34"/>
    </location>
</feature>
<feature type="transmembrane region" description="Helical" evidence="9">
    <location>
        <begin position="147"/>
        <end position="165"/>
    </location>
</feature>
<gene>
    <name evidence="10" type="ORF">E1H14_02505</name>
</gene>
<evidence type="ECO:0000256" key="9">
    <source>
        <dbReference type="SAM" id="Phobius"/>
    </source>
</evidence>
<comment type="similarity">
    <text evidence="2 8">Belongs to the sodium:solute symporter (SSF) (TC 2.A.21) family.</text>
</comment>
<evidence type="ECO:0000313" key="10">
    <source>
        <dbReference type="EMBL" id="KAA0876609.1"/>
    </source>
</evidence>
<dbReference type="GO" id="GO:0005886">
    <property type="term" value="C:plasma membrane"/>
    <property type="evidence" value="ECO:0007669"/>
    <property type="project" value="TreeGrafter"/>
</dbReference>
<accession>A0A5A9W993</accession>
<feature type="transmembrane region" description="Helical" evidence="9">
    <location>
        <begin position="369"/>
        <end position="400"/>
    </location>
</feature>
<dbReference type="PANTHER" id="PTHR48086">
    <property type="entry name" value="SODIUM/PROLINE SYMPORTER-RELATED"/>
    <property type="match status" value="1"/>
</dbReference>
<dbReference type="PROSITE" id="PS50283">
    <property type="entry name" value="NA_SOLUT_SYMP_3"/>
    <property type="match status" value="1"/>
</dbReference>
<dbReference type="Pfam" id="PF00474">
    <property type="entry name" value="SSF"/>
    <property type="match status" value="1"/>
</dbReference>
<evidence type="ECO:0000256" key="5">
    <source>
        <dbReference type="ARBA" id="ARBA00022847"/>
    </source>
</evidence>
<evidence type="ECO:0000256" key="7">
    <source>
        <dbReference type="ARBA" id="ARBA00023136"/>
    </source>
</evidence>
<reference evidence="10 11" key="1">
    <citation type="submission" date="2019-03" db="EMBL/GenBank/DDBJ databases">
        <title>Nitrincola sp. nov. isolated from an Indian soda lake.</title>
        <authorList>
            <person name="Joshi A."/>
            <person name="Thite S.V."/>
            <person name="Joseph N."/>
            <person name="Dhotre D."/>
            <person name="Moorthy M."/>
            <person name="Shouche Y.S."/>
        </authorList>
    </citation>
    <scope>NUCLEOTIDE SEQUENCE [LARGE SCALE GENOMIC DNA]</scope>
    <source>
        <strain evidence="10 11">MEB193</strain>
    </source>
</reference>
<evidence type="ECO:0000256" key="6">
    <source>
        <dbReference type="ARBA" id="ARBA00022989"/>
    </source>
</evidence>
<dbReference type="RefSeq" id="WP_149389859.1">
    <property type="nucleotide sequence ID" value="NZ_SMRS01000001.1"/>
</dbReference>
<keyword evidence="5" id="KW-0769">Symport</keyword>
<dbReference type="Gene3D" id="1.20.1730.10">
    <property type="entry name" value="Sodium/glucose cotransporter"/>
    <property type="match status" value="1"/>
</dbReference>